<feature type="region of interest" description="Disordered" evidence="4">
    <location>
        <begin position="254"/>
        <end position="305"/>
    </location>
</feature>
<dbReference type="GO" id="GO:0051371">
    <property type="term" value="F:muscle alpha-actinin binding"/>
    <property type="evidence" value="ECO:0007669"/>
    <property type="project" value="TreeGrafter"/>
</dbReference>
<dbReference type="GO" id="GO:0005912">
    <property type="term" value="C:adherens junction"/>
    <property type="evidence" value="ECO:0007669"/>
    <property type="project" value="TreeGrafter"/>
</dbReference>
<dbReference type="SMART" id="SM00228">
    <property type="entry name" value="PDZ"/>
    <property type="match status" value="1"/>
</dbReference>
<gene>
    <name evidence="6" type="ORF">PVAND_006202</name>
</gene>
<dbReference type="GO" id="GO:0003779">
    <property type="term" value="F:actin binding"/>
    <property type="evidence" value="ECO:0007669"/>
    <property type="project" value="TreeGrafter"/>
</dbReference>
<accession>A0A9J6C2F7</accession>
<dbReference type="GO" id="GO:0031941">
    <property type="term" value="C:filamentous actin"/>
    <property type="evidence" value="ECO:0007669"/>
    <property type="project" value="TreeGrafter"/>
</dbReference>
<evidence type="ECO:0000256" key="4">
    <source>
        <dbReference type="SAM" id="MobiDB-lite"/>
    </source>
</evidence>
<dbReference type="InterPro" id="IPR041489">
    <property type="entry name" value="PDZ_6"/>
</dbReference>
<reference evidence="6" key="1">
    <citation type="submission" date="2021-03" db="EMBL/GenBank/DDBJ databases">
        <title>Chromosome level genome of the anhydrobiotic midge Polypedilum vanderplanki.</title>
        <authorList>
            <person name="Yoshida Y."/>
            <person name="Kikawada T."/>
            <person name="Gusev O."/>
        </authorList>
    </citation>
    <scope>NUCLEOTIDE SEQUENCE</scope>
    <source>
        <strain evidence="6">NIAS01</strain>
        <tissue evidence="6">Whole body or cell culture</tissue>
    </source>
</reference>
<dbReference type="EMBL" id="JADBJN010000002">
    <property type="protein sequence ID" value="KAG5676361.1"/>
    <property type="molecule type" value="Genomic_DNA"/>
</dbReference>
<dbReference type="Pfam" id="PF17820">
    <property type="entry name" value="PDZ_6"/>
    <property type="match status" value="1"/>
</dbReference>
<keyword evidence="3" id="KW-0479">Metal-binding</keyword>
<keyword evidence="2" id="KW-0963">Cytoplasm</keyword>
<name>A0A9J6C2F7_POLVA</name>
<dbReference type="GO" id="GO:0001725">
    <property type="term" value="C:stress fiber"/>
    <property type="evidence" value="ECO:0007669"/>
    <property type="project" value="TreeGrafter"/>
</dbReference>
<dbReference type="PANTHER" id="PTHR24214">
    <property type="entry name" value="PDZ AND LIM DOMAIN PROTEIN ZASP"/>
    <property type="match status" value="1"/>
</dbReference>
<organism evidence="6 7">
    <name type="scientific">Polypedilum vanderplanki</name>
    <name type="common">Sleeping chironomid midge</name>
    <dbReference type="NCBI Taxonomy" id="319348"/>
    <lineage>
        <taxon>Eukaryota</taxon>
        <taxon>Metazoa</taxon>
        <taxon>Ecdysozoa</taxon>
        <taxon>Arthropoda</taxon>
        <taxon>Hexapoda</taxon>
        <taxon>Insecta</taxon>
        <taxon>Pterygota</taxon>
        <taxon>Neoptera</taxon>
        <taxon>Endopterygota</taxon>
        <taxon>Diptera</taxon>
        <taxon>Nematocera</taxon>
        <taxon>Chironomoidea</taxon>
        <taxon>Chironomidae</taxon>
        <taxon>Chironominae</taxon>
        <taxon>Polypedilum</taxon>
        <taxon>Polypedilum</taxon>
    </lineage>
</organism>
<dbReference type="InterPro" id="IPR036034">
    <property type="entry name" value="PDZ_sf"/>
</dbReference>
<comment type="subcellular location">
    <subcellularLocation>
        <location evidence="1">Cytoplasm</location>
    </subcellularLocation>
</comment>
<evidence type="ECO:0000313" key="6">
    <source>
        <dbReference type="EMBL" id="KAG5676361.1"/>
    </source>
</evidence>
<evidence type="ECO:0000313" key="7">
    <source>
        <dbReference type="Proteomes" id="UP001107558"/>
    </source>
</evidence>
<comment type="caution">
    <text evidence="6">The sequence shown here is derived from an EMBL/GenBank/DDBJ whole genome shotgun (WGS) entry which is preliminary data.</text>
</comment>
<dbReference type="Gene3D" id="2.30.42.10">
    <property type="match status" value="1"/>
</dbReference>
<dbReference type="GO" id="GO:0005737">
    <property type="term" value="C:cytoplasm"/>
    <property type="evidence" value="ECO:0007669"/>
    <property type="project" value="UniProtKB-SubCell"/>
</dbReference>
<feature type="region of interest" description="Disordered" evidence="4">
    <location>
        <begin position="71"/>
        <end position="100"/>
    </location>
</feature>
<sequence>MPRVTFKIEKQPPMTTTTGNQASDNLEVFHGIGNTLGFDLTGGIDFSMPITIFHKPGSLNKGIYEWPPKKTQTVRISRQEPPAPPPSEDSSVKEGSRADNAGLKLGDSIVTINNVDTTNMTLQEANNVLEQASQQDVKLGVIKFDEVDESKPEKKPTIHEILLKGKRANPRLPFENQLNLPREAYIEKAEKKSWHPIVWPHPERIQTDMLATQKELPHKRVIRNLRRLLTEIADKPEERSAHIENLLLILPRGSADPLKVVRPKPEKKEGEEEDEEAEEEVVQKKEEEIEETATEDEEEEEEEEE</sequence>
<keyword evidence="3" id="KW-0440">LIM domain</keyword>
<dbReference type="InterPro" id="IPR050604">
    <property type="entry name" value="PDZ-LIM_domain"/>
</dbReference>
<evidence type="ECO:0000256" key="1">
    <source>
        <dbReference type="ARBA" id="ARBA00004496"/>
    </source>
</evidence>
<feature type="domain" description="PDZ" evidence="5">
    <location>
        <begin position="90"/>
        <end position="134"/>
    </location>
</feature>
<evidence type="ECO:0000256" key="3">
    <source>
        <dbReference type="ARBA" id="ARBA00023038"/>
    </source>
</evidence>
<dbReference type="GO" id="GO:0061061">
    <property type="term" value="P:muscle structure development"/>
    <property type="evidence" value="ECO:0007669"/>
    <property type="project" value="TreeGrafter"/>
</dbReference>
<keyword evidence="3" id="KW-0862">Zinc</keyword>
<feature type="compositionally biased region" description="Acidic residues" evidence="4">
    <location>
        <begin position="288"/>
        <end position="305"/>
    </location>
</feature>
<feature type="compositionally biased region" description="Acidic residues" evidence="4">
    <location>
        <begin position="271"/>
        <end position="280"/>
    </location>
</feature>
<protein>
    <recommendedName>
        <fullName evidence="5">PDZ domain-containing protein</fullName>
    </recommendedName>
</protein>
<dbReference type="OrthoDB" id="44841at2759"/>
<dbReference type="Proteomes" id="UP001107558">
    <property type="component" value="Chromosome 2"/>
</dbReference>
<keyword evidence="7" id="KW-1185">Reference proteome</keyword>
<evidence type="ECO:0000256" key="2">
    <source>
        <dbReference type="ARBA" id="ARBA00022490"/>
    </source>
</evidence>
<dbReference type="GO" id="GO:0030036">
    <property type="term" value="P:actin cytoskeleton organization"/>
    <property type="evidence" value="ECO:0007669"/>
    <property type="project" value="TreeGrafter"/>
</dbReference>
<dbReference type="AlphaFoldDB" id="A0A9J6C2F7"/>
<dbReference type="PROSITE" id="PS50106">
    <property type="entry name" value="PDZ"/>
    <property type="match status" value="1"/>
</dbReference>
<evidence type="ECO:0000259" key="5">
    <source>
        <dbReference type="PROSITE" id="PS50106"/>
    </source>
</evidence>
<dbReference type="PANTHER" id="PTHR24214:SF38">
    <property type="entry name" value="PDZ AND LIM DOMAIN PROTEIN ZASP-RELATED"/>
    <property type="match status" value="1"/>
</dbReference>
<dbReference type="InterPro" id="IPR001478">
    <property type="entry name" value="PDZ"/>
</dbReference>
<dbReference type="SUPFAM" id="SSF50156">
    <property type="entry name" value="PDZ domain-like"/>
    <property type="match status" value="1"/>
</dbReference>
<proteinExistence type="predicted"/>